<dbReference type="GO" id="GO:0003677">
    <property type="term" value="F:DNA binding"/>
    <property type="evidence" value="ECO:0007669"/>
    <property type="project" value="UniProtKB-UniRule"/>
</dbReference>
<dbReference type="GO" id="GO:1990077">
    <property type="term" value="C:primosome complex"/>
    <property type="evidence" value="ECO:0007669"/>
    <property type="project" value="UniProtKB-UniRule"/>
</dbReference>
<dbReference type="InterPro" id="IPR027417">
    <property type="entry name" value="P-loop_NTPase"/>
</dbReference>
<dbReference type="Pfam" id="PF00271">
    <property type="entry name" value="Helicase_C"/>
    <property type="match status" value="1"/>
</dbReference>
<dbReference type="SUPFAM" id="SSF52540">
    <property type="entry name" value="P-loop containing nucleoside triphosphate hydrolases"/>
    <property type="match status" value="1"/>
</dbReference>
<dbReference type="FunFam" id="3.40.1440.60:FF:000001">
    <property type="entry name" value="Primosomal protein N"/>
    <property type="match status" value="1"/>
</dbReference>
<dbReference type="FunFam" id="3.40.50.300:FF:000489">
    <property type="entry name" value="Primosome assembly protein PriA"/>
    <property type="match status" value="1"/>
</dbReference>
<comment type="function">
    <text evidence="12">Initiates the restart of stalled replication forks, which reloads the replicative helicase on sites other than the origin of replication. Recognizes and binds to abandoned replication forks and remodels them to uncover a helicase loading site. Promotes assembly of the primosome at these replication forks.</text>
</comment>
<evidence type="ECO:0000256" key="4">
    <source>
        <dbReference type="ARBA" id="ARBA00022741"/>
    </source>
</evidence>
<feature type="binding site" evidence="12">
    <location>
        <position position="472"/>
    </location>
    <ligand>
        <name>Zn(2+)</name>
        <dbReference type="ChEBI" id="CHEBI:29105"/>
        <label>2</label>
    </ligand>
</feature>
<dbReference type="EMBL" id="CP022684">
    <property type="protein sequence ID" value="AUM12225.1"/>
    <property type="molecule type" value="Genomic_DNA"/>
</dbReference>
<reference evidence="16" key="1">
    <citation type="submission" date="2017-08" db="EMBL/GenBank/DDBJ databases">
        <title>Direct submision.</title>
        <authorList>
            <person name="Kim S.-J."/>
            <person name="Rhee S.-K."/>
        </authorList>
    </citation>
    <scope>NUCLEOTIDE SEQUENCE [LARGE SCALE GENOMIC DNA]</scope>
    <source>
        <strain evidence="16">GI5</strain>
    </source>
</reference>
<dbReference type="GO" id="GO:0008270">
    <property type="term" value="F:zinc ion binding"/>
    <property type="evidence" value="ECO:0007669"/>
    <property type="project" value="UniProtKB-UniRule"/>
</dbReference>
<feature type="domain" description="Helicase ATP-binding" evidence="13">
    <location>
        <begin position="220"/>
        <end position="386"/>
    </location>
</feature>
<comment type="catalytic activity">
    <reaction evidence="11 12">
        <text>ATP + H2O = ADP + phosphate + H(+)</text>
        <dbReference type="Rhea" id="RHEA:13065"/>
        <dbReference type="ChEBI" id="CHEBI:15377"/>
        <dbReference type="ChEBI" id="CHEBI:15378"/>
        <dbReference type="ChEBI" id="CHEBI:30616"/>
        <dbReference type="ChEBI" id="CHEBI:43474"/>
        <dbReference type="ChEBI" id="CHEBI:456216"/>
        <dbReference type="EC" id="5.6.2.4"/>
    </reaction>
</comment>
<keyword evidence="4 12" id="KW-0547">Nucleotide-binding</keyword>
<feature type="domain" description="Helicase C-terminal" evidence="14">
    <location>
        <begin position="464"/>
        <end position="634"/>
    </location>
</feature>
<keyword evidence="2 12" id="KW-0235">DNA replication</keyword>
<dbReference type="NCBIfam" id="NF004065">
    <property type="entry name" value="PRK05580.1-1"/>
    <property type="match status" value="1"/>
</dbReference>
<dbReference type="SMART" id="SM00490">
    <property type="entry name" value="HELICc"/>
    <property type="match status" value="1"/>
</dbReference>
<keyword evidence="16" id="KW-1185">Reference proteome</keyword>
<comment type="similarity">
    <text evidence="12">Belongs to the helicase family. PriA subfamily.</text>
</comment>
<dbReference type="CDD" id="cd17929">
    <property type="entry name" value="DEXHc_priA"/>
    <property type="match status" value="1"/>
</dbReference>
<dbReference type="HAMAP" id="MF_00983">
    <property type="entry name" value="PriA"/>
    <property type="match status" value="1"/>
</dbReference>
<dbReference type="GO" id="GO:0016887">
    <property type="term" value="F:ATP hydrolysis activity"/>
    <property type="evidence" value="ECO:0007669"/>
    <property type="project" value="RHEA"/>
</dbReference>
<dbReference type="InterPro" id="IPR011545">
    <property type="entry name" value="DEAD/DEAH_box_helicase_dom"/>
</dbReference>
<dbReference type="PROSITE" id="PS51194">
    <property type="entry name" value="HELICASE_CTER"/>
    <property type="match status" value="1"/>
</dbReference>
<dbReference type="GO" id="GO:0006302">
    <property type="term" value="P:double-strand break repair"/>
    <property type="evidence" value="ECO:0007669"/>
    <property type="project" value="InterPro"/>
</dbReference>
<feature type="binding site" evidence="12">
    <location>
        <position position="454"/>
    </location>
    <ligand>
        <name>Zn(2+)</name>
        <dbReference type="ChEBI" id="CHEBI:29105"/>
        <label>2</label>
    </ligand>
</feature>
<dbReference type="NCBIfam" id="NF004067">
    <property type="entry name" value="PRK05580.1-4"/>
    <property type="match status" value="1"/>
</dbReference>
<dbReference type="NCBIfam" id="TIGR00595">
    <property type="entry name" value="priA"/>
    <property type="match status" value="1"/>
</dbReference>
<keyword evidence="3 12" id="KW-0479">Metal-binding</keyword>
<dbReference type="SMART" id="SM00487">
    <property type="entry name" value="DEXDc"/>
    <property type="match status" value="1"/>
</dbReference>
<accession>A0A2K9LL68</accession>
<dbReference type="Proteomes" id="UP000235116">
    <property type="component" value="Chromosome"/>
</dbReference>
<dbReference type="OrthoDB" id="9759544at2"/>
<keyword evidence="5 12" id="KW-0378">Hydrolase</keyword>
<comment type="catalytic activity">
    <reaction evidence="12">
        <text>Couples ATP hydrolysis with the unwinding of duplex DNA by translocating in the 3'-5' direction.</text>
        <dbReference type="EC" id="5.6.2.4"/>
    </reaction>
</comment>
<evidence type="ECO:0000256" key="5">
    <source>
        <dbReference type="ARBA" id="ARBA00022801"/>
    </source>
</evidence>
<dbReference type="AlphaFoldDB" id="A0A2K9LL68"/>
<evidence type="ECO:0000259" key="13">
    <source>
        <dbReference type="PROSITE" id="PS51192"/>
    </source>
</evidence>
<evidence type="ECO:0000256" key="3">
    <source>
        <dbReference type="ARBA" id="ARBA00022723"/>
    </source>
</evidence>
<feature type="binding site" evidence="12">
    <location>
        <position position="445"/>
    </location>
    <ligand>
        <name>Zn(2+)</name>
        <dbReference type="ChEBI" id="CHEBI:29105"/>
        <label>1</label>
    </ligand>
</feature>
<dbReference type="PANTHER" id="PTHR30580">
    <property type="entry name" value="PRIMOSOMAL PROTEIN N"/>
    <property type="match status" value="1"/>
</dbReference>
<sequence length="740" mass="83718">MAKPGSHTIIQVALPVPLRRTFDYLPKADTPVNLLQPGTRVKVPFGKRQIIGIIHGIIPHSNFGDDNLKTITGLLDEEAAIGPELVKLCQWAAQYYHHPLGDVYAHALPTLLRSKDDSWEEVSVRWQLTQKGRLIGLDQLGRAKRQIHALKILREHPEGLHQPMLKGFEVEAPILRTLLDKGLVDQHQDRPPRQHWRQDRILAESPLTLNEEQKHALQPIIDSTGFRPFLLEGVTGSGKTEVYLQAITHYLKQGKQALVLVPEIGLTPQTLHRFEARFGVPVVSFHSNLTDRERMISWRKARNGEAAIVLGTRSALFSPMENLGIIVVDEEHDLSYKQQEGFRYNARDLAIIRANQQNIPVVLGSATPTLESLQNARSGRYEHLVLSQRAGNARPPQFRVLDIRQKALTHGMAPELLKEMEERLKARQQVLVFINRRGYAPVLMCHDCGWFKECPHCDHRMTCHANPAHLHCHHCNHQLAIPRFCGNCKSTDLRPIGMGTERLEDNLSALFPKFPVIRIDRDTTQRKQAMSKHLERINTGEPCILVGTQMLAKGHHFPKVTLVAVCDIDAGLFAADFRATEHTAQLLMQVSGRAGRGDDRGLVFLQTHQPGHPLLQTLLSDGYGEFATELTNERRLMGMPPFGYLALLRAESADPRQASQFLNQIERWMQPAAQSLNAEVWGPAPALMPKKARRFRFQLMLRSEQRPALQQLLKQTVKKIEQEAGHRLKWSVDVDPVTLD</sequence>
<evidence type="ECO:0000256" key="6">
    <source>
        <dbReference type="ARBA" id="ARBA00022806"/>
    </source>
</evidence>
<gene>
    <name evidence="12" type="primary">priA</name>
    <name evidence="15" type="ORF">Kalk_07285</name>
</gene>
<dbReference type="PANTHER" id="PTHR30580:SF0">
    <property type="entry name" value="PRIMOSOMAL PROTEIN N"/>
    <property type="match status" value="1"/>
</dbReference>
<proteinExistence type="inferred from homology"/>
<feature type="binding site" evidence="12">
    <location>
        <position position="475"/>
    </location>
    <ligand>
        <name>Zn(2+)</name>
        <dbReference type="ChEBI" id="CHEBI:29105"/>
        <label>2</label>
    </ligand>
</feature>
<dbReference type="InterPro" id="IPR005259">
    <property type="entry name" value="PriA"/>
</dbReference>
<evidence type="ECO:0000259" key="14">
    <source>
        <dbReference type="PROSITE" id="PS51194"/>
    </source>
</evidence>
<keyword evidence="8 12" id="KW-0067">ATP-binding</keyword>
<evidence type="ECO:0000256" key="12">
    <source>
        <dbReference type="HAMAP-Rule" id="MF_00983"/>
    </source>
</evidence>
<dbReference type="RefSeq" id="WP_101893561.1">
    <property type="nucleotide sequence ID" value="NZ_CP022684.1"/>
</dbReference>
<dbReference type="KEGG" id="kak:Kalk_07285"/>
<dbReference type="InterPro" id="IPR001650">
    <property type="entry name" value="Helicase_C-like"/>
</dbReference>
<dbReference type="CDD" id="cd18804">
    <property type="entry name" value="SF2_C_priA"/>
    <property type="match status" value="1"/>
</dbReference>
<dbReference type="InterPro" id="IPR041222">
    <property type="entry name" value="PriA_3primeBD"/>
</dbReference>
<dbReference type="GO" id="GO:0005524">
    <property type="term" value="F:ATP binding"/>
    <property type="evidence" value="ECO:0007669"/>
    <property type="project" value="UniProtKB-UniRule"/>
</dbReference>
<evidence type="ECO:0000256" key="8">
    <source>
        <dbReference type="ARBA" id="ARBA00022840"/>
    </source>
</evidence>
<dbReference type="Pfam" id="PF18074">
    <property type="entry name" value="PriA_C"/>
    <property type="match status" value="1"/>
</dbReference>
<keyword evidence="6 12" id="KW-0347">Helicase</keyword>
<dbReference type="Pfam" id="PF17764">
    <property type="entry name" value="PriA_3primeBD"/>
    <property type="match status" value="1"/>
</dbReference>
<dbReference type="InterPro" id="IPR041236">
    <property type="entry name" value="PriA_C"/>
</dbReference>
<name>A0A2K9LL68_9GAMM</name>
<comment type="cofactor">
    <cofactor evidence="12">
        <name>Zn(2+)</name>
        <dbReference type="ChEBI" id="CHEBI:29105"/>
    </cofactor>
    <text evidence="12">Binds 2 zinc ions per subunit.</text>
</comment>
<evidence type="ECO:0000256" key="1">
    <source>
        <dbReference type="ARBA" id="ARBA00022515"/>
    </source>
</evidence>
<keyword evidence="7 12" id="KW-0862">Zinc</keyword>
<feature type="binding site" evidence="12">
    <location>
        <position position="488"/>
    </location>
    <ligand>
        <name>Zn(2+)</name>
        <dbReference type="ChEBI" id="CHEBI:29105"/>
        <label>1</label>
    </ligand>
</feature>
<evidence type="ECO:0000256" key="7">
    <source>
        <dbReference type="ARBA" id="ARBA00022833"/>
    </source>
</evidence>
<dbReference type="InterPro" id="IPR042115">
    <property type="entry name" value="PriA_3primeBD_sf"/>
</dbReference>
<comment type="subunit">
    <text evidence="12">Component of the replication restart primosome.</text>
</comment>
<keyword evidence="10 12" id="KW-0413">Isomerase</keyword>
<evidence type="ECO:0000256" key="2">
    <source>
        <dbReference type="ARBA" id="ARBA00022705"/>
    </source>
</evidence>
<feature type="binding site" evidence="12">
    <location>
        <position position="457"/>
    </location>
    <ligand>
        <name>Zn(2+)</name>
        <dbReference type="ChEBI" id="CHEBI:29105"/>
        <label>2</label>
    </ligand>
</feature>
<evidence type="ECO:0000256" key="11">
    <source>
        <dbReference type="ARBA" id="ARBA00048988"/>
    </source>
</evidence>
<evidence type="ECO:0000256" key="9">
    <source>
        <dbReference type="ARBA" id="ARBA00023125"/>
    </source>
</evidence>
<dbReference type="InterPro" id="IPR014001">
    <property type="entry name" value="Helicase_ATP-bd"/>
</dbReference>
<dbReference type="PROSITE" id="PS51192">
    <property type="entry name" value="HELICASE_ATP_BIND_1"/>
    <property type="match status" value="1"/>
</dbReference>
<dbReference type="GO" id="GO:0043138">
    <property type="term" value="F:3'-5' DNA helicase activity"/>
    <property type="evidence" value="ECO:0007669"/>
    <property type="project" value="UniProtKB-EC"/>
</dbReference>
<evidence type="ECO:0000313" key="15">
    <source>
        <dbReference type="EMBL" id="AUM12225.1"/>
    </source>
</evidence>
<feature type="binding site" evidence="12">
    <location>
        <position position="448"/>
    </location>
    <ligand>
        <name>Zn(2+)</name>
        <dbReference type="ChEBI" id="CHEBI:29105"/>
        <label>1</label>
    </ligand>
</feature>
<dbReference type="GO" id="GO:0006310">
    <property type="term" value="P:DNA recombination"/>
    <property type="evidence" value="ECO:0007669"/>
    <property type="project" value="InterPro"/>
</dbReference>
<evidence type="ECO:0000313" key="16">
    <source>
        <dbReference type="Proteomes" id="UP000235116"/>
    </source>
</evidence>
<dbReference type="GO" id="GO:0006270">
    <property type="term" value="P:DNA replication initiation"/>
    <property type="evidence" value="ECO:0007669"/>
    <property type="project" value="TreeGrafter"/>
</dbReference>
<dbReference type="GO" id="GO:0006269">
    <property type="term" value="P:DNA replication, synthesis of primer"/>
    <property type="evidence" value="ECO:0007669"/>
    <property type="project" value="UniProtKB-KW"/>
</dbReference>
<feature type="binding site" evidence="12">
    <location>
        <position position="485"/>
    </location>
    <ligand>
        <name>Zn(2+)</name>
        <dbReference type="ChEBI" id="CHEBI:29105"/>
        <label>1</label>
    </ligand>
</feature>
<keyword evidence="1 12" id="KW-0639">Primosome</keyword>
<evidence type="ECO:0000256" key="10">
    <source>
        <dbReference type="ARBA" id="ARBA00023235"/>
    </source>
</evidence>
<dbReference type="Gene3D" id="3.40.1440.60">
    <property type="entry name" value="PriA, 3(prime) DNA-binding domain"/>
    <property type="match status" value="1"/>
</dbReference>
<organism evidence="15 16">
    <name type="scientific">Ketobacter alkanivorans</name>
    <dbReference type="NCBI Taxonomy" id="1917421"/>
    <lineage>
        <taxon>Bacteria</taxon>
        <taxon>Pseudomonadati</taxon>
        <taxon>Pseudomonadota</taxon>
        <taxon>Gammaproteobacteria</taxon>
        <taxon>Pseudomonadales</taxon>
        <taxon>Ketobacteraceae</taxon>
        <taxon>Ketobacter</taxon>
    </lineage>
</organism>
<protein>
    <recommendedName>
        <fullName evidence="12">Replication restart protein PriA</fullName>
    </recommendedName>
    <alternativeName>
        <fullName evidence="12">ATP-dependent DNA helicase PriA</fullName>
        <ecNumber evidence="12">5.6.2.4</ecNumber>
    </alternativeName>
    <alternativeName>
        <fullName evidence="12">DNA 3'-5' helicase PriA</fullName>
    </alternativeName>
</protein>
<dbReference type="EC" id="5.6.2.4" evidence="12"/>
<dbReference type="Pfam" id="PF00270">
    <property type="entry name" value="DEAD"/>
    <property type="match status" value="1"/>
</dbReference>
<keyword evidence="9 12" id="KW-0238">DNA-binding</keyword>
<dbReference type="Gene3D" id="3.40.50.300">
    <property type="entry name" value="P-loop containing nucleotide triphosphate hydrolases"/>
    <property type="match status" value="2"/>
</dbReference>